<dbReference type="KEGG" id="uam:UABAM_06319"/>
<dbReference type="RefSeq" id="WP_173013680.1">
    <property type="nucleotide sequence ID" value="NZ_AP019860.1"/>
</dbReference>
<dbReference type="Proteomes" id="UP000326354">
    <property type="component" value="Chromosome"/>
</dbReference>
<name>A0A5S9F7Q5_UABAM</name>
<gene>
    <name evidence="1" type="ORF">UABAM_06319</name>
</gene>
<keyword evidence="2" id="KW-1185">Reference proteome</keyword>
<dbReference type="EMBL" id="AP019860">
    <property type="protein sequence ID" value="BBM87904.1"/>
    <property type="molecule type" value="Genomic_DNA"/>
</dbReference>
<evidence type="ECO:0000313" key="1">
    <source>
        <dbReference type="EMBL" id="BBM87904.1"/>
    </source>
</evidence>
<evidence type="ECO:0000313" key="2">
    <source>
        <dbReference type="Proteomes" id="UP000326354"/>
    </source>
</evidence>
<accession>A0A5S9F7Q5</accession>
<sequence length="58" mass="6367">MRIGALTIEFKVLASLKALVLSNVIEEYRLRIGALTIEFKVLASLKALILMPLPQGEA</sequence>
<reference evidence="1 2" key="1">
    <citation type="submission" date="2019-08" db="EMBL/GenBank/DDBJ databases">
        <title>Complete genome sequence of Candidatus Uab amorphum.</title>
        <authorList>
            <person name="Shiratori T."/>
            <person name="Suzuki S."/>
            <person name="Kakizawa Y."/>
            <person name="Ishida K."/>
        </authorList>
    </citation>
    <scope>NUCLEOTIDE SEQUENCE [LARGE SCALE GENOMIC DNA]</scope>
    <source>
        <strain evidence="1 2">SRT547</strain>
    </source>
</reference>
<organism evidence="1 2">
    <name type="scientific">Uabimicrobium amorphum</name>
    <dbReference type="NCBI Taxonomy" id="2596890"/>
    <lineage>
        <taxon>Bacteria</taxon>
        <taxon>Pseudomonadati</taxon>
        <taxon>Planctomycetota</taxon>
        <taxon>Candidatus Uabimicrobiia</taxon>
        <taxon>Candidatus Uabimicrobiales</taxon>
        <taxon>Candidatus Uabimicrobiaceae</taxon>
        <taxon>Candidatus Uabimicrobium</taxon>
    </lineage>
</organism>
<dbReference type="AlphaFoldDB" id="A0A5S9F7Q5"/>
<proteinExistence type="predicted"/>
<protein>
    <submittedName>
        <fullName evidence="1">Uncharacterized protein</fullName>
    </submittedName>
</protein>